<sequence>MIRNVKVEIGEFIVLVDFHTLEIKSGWKSSLLFGCAFMATIGAISNLKKNKMCLTIVDKTVFYDPLEKTKSEGFISCIEFSEDPAPLADSKYETEQPASASIDPPPVPIDTPPASIDTLLIL</sequence>
<comment type="caution">
    <text evidence="2">The sequence shown here is derived from an EMBL/GenBank/DDBJ whole genome shotgun (WGS) entry which is preliminary data.</text>
</comment>
<dbReference type="EMBL" id="QGKY02001925">
    <property type="protein sequence ID" value="KAF2547719.1"/>
    <property type="molecule type" value="Genomic_DNA"/>
</dbReference>
<protein>
    <submittedName>
        <fullName evidence="2">Uncharacterized protein</fullName>
    </submittedName>
</protein>
<dbReference type="AlphaFoldDB" id="A0A8S9GQD3"/>
<evidence type="ECO:0000256" key="1">
    <source>
        <dbReference type="SAM" id="MobiDB-lite"/>
    </source>
</evidence>
<gene>
    <name evidence="2" type="ORF">F2Q70_00020902</name>
</gene>
<proteinExistence type="predicted"/>
<evidence type="ECO:0000313" key="2">
    <source>
        <dbReference type="EMBL" id="KAF2547719.1"/>
    </source>
</evidence>
<reference evidence="2" key="1">
    <citation type="submission" date="2019-12" db="EMBL/GenBank/DDBJ databases">
        <title>Genome sequencing and annotation of Brassica cretica.</title>
        <authorList>
            <person name="Studholme D.J."/>
            <person name="Sarris P.F."/>
        </authorList>
    </citation>
    <scope>NUCLEOTIDE SEQUENCE</scope>
    <source>
        <strain evidence="2">PFS-102/07</strain>
        <tissue evidence="2">Leaf</tissue>
    </source>
</reference>
<organism evidence="2">
    <name type="scientific">Brassica cretica</name>
    <name type="common">Mustard</name>
    <dbReference type="NCBI Taxonomy" id="69181"/>
    <lineage>
        <taxon>Eukaryota</taxon>
        <taxon>Viridiplantae</taxon>
        <taxon>Streptophyta</taxon>
        <taxon>Embryophyta</taxon>
        <taxon>Tracheophyta</taxon>
        <taxon>Spermatophyta</taxon>
        <taxon>Magnoliopsida</taxon>
        <taxon>eudicotyledons</taxon>
        <taxon>Gunneridae</taxon>
        <taxon>Pentapetalae</taxon>
        <taxon>rosids</taxon>
        <taxon>malvids</taxon>
        <taxon>Brassicales</taxon>
        <taxon>Brassicaceae</taxon>
        <taxon>Brassiceae</taxon>
        <taxon>Brassica</taxon>
    </lineage>
</organism>
<feature type="region of interest" description="Disordered" evidence="1">
    <location>
        <begin position="87"/>
        <end position="112"/>
    </location>
</feature>
<accession>A0A8S9GQD3</accession>
<name>A0A8S9GQD3_BRACR</name>